<comment type="caution">
    <text evidence="18">The sequence shown here is derived from an EMBL/GenBank/DDBJ whole genome shotgun (WGS) entry which is preliminary data.</text>
</comment>
<dbReference type="Pfam" id="PF12705">
    <property type="entry name" value="PDDEXK_1"/>
    <property type="match status" value="1"/>
</dbReference>
<proteinExistence type="predicted"/>
<organism evidence="18 19">
    <name type="scientific">Dasania phycosphaerae</name>
    <dbReference type="NCBI Taxonomy" id="2950436"/>
    <lineage>
        <taxon>Bacteria</taxon>
        <taxon>Pseudomonadati</taxon>
        <taxon>Pseudomonadota</taxon>
        <taxon>Gammaproteobacteria</taxon>
        <taxon>Cellvibrionales</taxon>
        <taxon>Spongiibacteraceae</taxon>
        <taxon>Dasania</taxon>
    </lineage>
</organism>
<feature type="domain" description="UvrD-like helicase ATP-binding" evidence="16">
    <location>
        <begin position="3"/>
        <end position="500"/>
    </location>
</feature>
<dbReference type="GO" id="GO:0005829">
    <property type="term" value="C:cytosol"/>
    <property type="evidence" value="ECO:0007669"/>
    <property type="project" value="TreeGrafter"/>
</dbReference>
<dbReference type="InterPro" id="IPR011604">
    <property type="entry name" value="PDDEXK-like_dom_sf"/>
</dbReference>
<evidence type="ECO:0000256" key="2">
    <source>
        <dbReference type="ARBA" id="ARBA00022741"/>
    </source>
</evidence>
<dbReference type="InterPro" id="IPR027417">
    <property type="entry name" value="P-loop_NTPase"/>
</dbReference>
<feature type="binding site" evidence="15">
    <location>
        <begin position="24"/>
        <end position="31"/>
    </location>
    <ligand>
        <name>ATP</name>
        <dbReference type="ChEBI" id="CHEBI:30616"/>
    </ligand>
</feature>
<evidence type="ECO:0000256" key="9">
    <source>
        <dbReference type="ARBA" id="ARBA00023204"/>
    </source>
</evidence>
<evidence type="ECO:0000259" key="17">
    <source>
        <dbReference type="PROSITE" id="PS51217"/>
    </source>
</evidence>
<dbReference type="SUPFAM" id="SSF52540">
    <property type="entry name" value="P-loop containing nucleoside triphosphate hydrolases"/>
    <property type="match status" value="1"/>
</dbReference>
<evidence type="ECO:0000256" key="5">
    <source>
        <dbReference type="ARBA" id="ARBA00022806"/>
    </source>
</evidence>
<keyword evidence="4 15" id="KW-0378">Hydrolase</keyword>
<evidence type="ECO:0000256" key="13">
    <source>
        <dbReference type="ARBA" id="ARBA00034923"/>
    </source>
</evidence>
<gene>
    <name evidence="18" type="ORF">O0V09_03240</name>
</gene>
<dbReference type="PROSITE" id="PS51217">
    <property type="entry name" value="UVRD_HELICASE_CTER"/>
    <property type="match status" value="1"/>
</dbReference>
<evidence type="ECO:0000313" key="18">
    <source>
        <dbReference type="EMBL" id="MCZ0864198.1"/>
    </source>
</evidence>
<evidence type="ECO:0000256" key="1">
    <source>
        <dbReference type="ARBA" id="ARBA00022722"/>
    </source>
</evidence>
<comment type="catalytic activity">
    <reaction evidence="11">
        <text>Couples ATP hydrolysis with the unwinding of duplex DNA by translocating in the 3'-5' direction.</text>
        <dbReference type="EC" id="5.6.2.4"/>
    </reaction>
</comment>
<keyword evidence="2 15" id="KW-0547">Nucleotide-binding</keyword>
<dbReference type="Gene3D" id="3.90.320.10">
    <property type="match status" value="1"/>
</dbReference>
<dbReference type="Gene3D" id="3.40.50.300">
    <property type="entry name" value="P-loop containing nucleotide triphosphate hydrolases"/>
    <property type="match status" value="4"/>
</dbReference>
<dbReference type="RefSeq" id="WP_258330353.1">
    <property type="nucleotide sequence ID" value="NZ_JAPTGG010000002.1"/>
</dbReference>
<dbReference type="EC" id="5.6.2.4" evidence="12"/>
<dbReference type="InterPro" id="IPR000212">
    <property type="entry name" value="DNA_helicase_UvrD/REP"/>
</dbReference>
<evidence type="ECO:0000256" key="15">
    <source>
        <dbReference type="PROSITE-ProRule" id="PRU00560"/>
    </source>
</evidence>
<keyword evidence="9" id="KW-0234">DNA repair</keyword>
<evidence type="ECO:0000256" key="6">
    <source>
        <dbReference type="ARBA" id="ARBA00022839"/>
    </source>
</evidence>
<dbReference type="InterPro" id="IPR038726">
    <property type="entry name" value="PDDEXK_AddAB-type"/>
</dbReference>
<name>A0A9J6RHQ0_9GAMM</name>
<dbReference type="GO" id="GO:0005524">
    <property type="term" value="F:ATP binding"/>
    <property type="evidence" value="ECO:0007669"/>
    <property type="project" value="UniProtKB-UniRule"/>
</dbReference>
<dbReference type="PROSITE" id="PS51198">
    <property type="entry name" value="UVRD_HELICASE_ATP_BIND"/>
    <property type="match status" value="1"/>
</dbReference>
<keyword evidence="3" id="KW-0227">DNA damage</keyword>
<keyword evidence="19" id="KW-1185">Reference proteome</keyword>
<evidence type="ECO:0000256" key="7">
    <source>
        <dbReference type="ARBA" id="ARBA00022840"/>
    </source>
</evidence>
<dbReference type="Pfam" id="PF00580">
    <property type="entry name" value="UvrD-helicase"/>
    <property type="match status" value="1"/>
</dbReference>
<evidence type="ECO:0000256" key="8">
    <source>
        <dbReference type="ARBA" id="ARBA00023125"/>
    </source>
</evidence>
<dbReference type="Pfam" id="PF13361">
    <property type="entry name" value="UvrD_C"/>
    <property type="match status" value="2"/>
</dbReference>
<keyword evidence="8" id="KW-0238">DNA-binding</keyword>
<evidence type="ECO:0000256" key="11">
    <source>
        <dbReference type="ARBA" id="ARBA00034617"/>
    </source>
</evidence>
<evidence type="ECO:0000256" key="4">
    <source>
        <dbReference type="ARBA" id="ARBA00022801"/>
    </source>
</evidence>
<evidence type="ECO:0000256" key="3">
    <source>
        <dbReference type="ARBA" id="ARBA00022763"/>
    </source>
</evidence>
<dbReference type="PANTHER" id="PTHR11070:SF2">
    <property type="entry name" value="ATP-DEPENDENT DNA HELICASE SRS2"/>
    <property type="match status" value="1"/>
</dbReference>
<reference evidence="18 19" key="1">
    <citation type="submission" date="2022-12" db="EMBL/GenBank/DDBJ databases">
        <title>Dasania phycosphaerae sp. nov., isolated from particulate material of the south coast of Korea.</title>
        <authorList>
            <person name="Jiang Y."/>
        </authorList>
    </citation>
    <scope>NUCLEOTIDE SEQUENCE [LARGE SCALE GENOMIC DNA]</scope>
    <source>
        <strain evidence="18 19">GY-19</strain>
    </source>
</reference>
<dbReference type="GO" id="GO:0004527">
    <property type="term" value="F:exonuclease activity"/>
    <property type="evidence" value="ECO:0007669"/>
    <property type="project" value="UniProtKB-KW"/>
</dbReference>
<dbReference type="Proteomes" id="UP001069090">
    <property type="component" value="Unassembled WGS sequence"/>
</dbReference>
<dbReference type="PANTHER" id="PTHR11070">
    <property type="entry name" value="UVRD / RECB / PCRA DNA HELICASE FAMILY MEMBER"/>
    <property type="match status" value="1"/>
</dbReference>
<dbReference type="GO" id="GO:0043138">
    <property type="term" value="F:3'-5' DNA helicase activity"/>
    <property type="evidence" value="ECO:0007669"/>
    <property type="project" value="UniProtKB-EC"/>
</dbReference>
<feature type="domain" description="UvrD-like helicase C-terminal" evidence="17">
    <location>
        <begin position="501"/>
        <end position="779"/>
    </location>
</feature>
<comment type="catalytic activity">
    <reaction evidence="14">
        <text>ATP + H2O = ADP + phosphate + H(+)</text>
        <dbReference type="Rhea" id="RHEA:13065"/>
        <dbReference type="ChEBI" id="CHEBI:15377"/>
        <dbReference type="ChEBI" id="CHEBI:15378"/>
        <dbReference type="ChEBI" id="CHEBI:30616"/>
        <dbReference type="ChEBI" id="CHEBI:43474"/>
        <dbReference type="ChEBI" id="CHEBI:456216"/>
        <dbReference type="EC" id="5.6.2.4"/>
    </reaction>
</comment>
<dbReference type="EMBL" id="JAPTGG010000002">
    <property type="protein sequence ID" value="MCZ0864198.1"/>
    <property type="molecule type" value="Genomic_DNA"/>
</dbReference>
<keyword evidence="6" id="KW-0269">Exonuclease</keyword>
<dbReference type="GO" id="GO:0033202">
    <property type="term" value="C:DNA helicase complex"/>
    <property type="evidence" value="ECO:0007669"/>
    <property type="project" value="TreeGrafter"/>
</dbReference>
<dbReference type="InterPro" id="IPR014017">
    <property type="entry name" value="DNA_helicase_UvrD-like_C"/>
</dbReference>
<keyword evidence="10" id="KW-0413">Isomerase</keyword>
<keyword evidence="7 15" id="KW-0067">ATP-binding</keyword>
<accession>A0A9J6RHQ0</accession>
<keyword evidence="1" id="KW-0540">Nuclease</keyword>
<keyword evidence="5 15" id="KW-0347">Helicase</keyword>
<dbReference type="GO" id="GO:0000725">
    <property type="term" value="P:recombinational repair"/>
    <property type="evidence" value="ECO:0007669"/>
    <property type="project" value="TreeGrafter"/>
</dbReference>
<dbReference type="AlphaFoldDB" id="A0A9J6RHQ0"/>
<evidence type="ECO:0000256" key="12">
    <source>
        <dbReference type="ARBA" id="ARBA00034808"/>
    </source>
</evidence>
<evidence type="ECO:0000313" key="19">
    <source>
        <dbReference type="Proteomes" id="UP001069090"/>
    </source>
</evidence>
<evidence type="ECO:0000256" key="14">
    <source>
        <dbReference type="ARBA" id="ARBA00048988"/>
    </source>
</evidence>
<protein>
    <recommendedName>
        <fullName evidence="12">DNA 3'-5' helicase</fullName>
        <ecNumber evidence="12">5.6.2.4</ecNumber>
    </recommendedName>
    <alternativeName>
        <fullName evidence="13">DNA 3'-5' helicase II</fullName>
    </alternativeName>
</protein>
<sequence length="1140" mass="127896">MSAPIDQAQRIAALDPLQSACVTAPAGSGKTELLSQRVLTLLARVDKPEEILAITFTRKAAAEMHHRIIQALLFARDNDEPEEEYKQLTWRLARAALARDKACEWNLLVNTSRLKIQTIDSLCASLTRQMPLLASFGAQPKITDNAEPLYQRAVANLLKYLETDSELAQHLEALLRHVDNDWSKTEKLLMDLLRCRDQWLFHIFIHQQEQPRDILESGLQAVVQDHLTKLQHSLLPWAAELAPLLDYAGHSLQQEHSDSIVAQLAGCTALPGPKGDDLAAWQAVAELLLTAKGEFRKTVNKNTGFPAQTATGDKAEAKQRKEAMLQLLAQLAEDTALPTLLHELRSMPALHYPDEQWHFLAALTSLLPYLVAELMLEFQHAGEVDHSQIALAAIQSLGDSLNPTELRLKLDYQLKHILIDEFQDTASTQFELLKSLLEGWQEHNQANPETPNTLFIVGDGMQSIYGFREANVGLFLEARRQGVNKLPLQALSLQVNFRSTPAIVDWVNKTFKQAFPQTENLGRGAVRYENSSAYQEASDSSQVKAFGLLGDDVRQQEALKVVELVQQHMTDKPKASIAILVRTRNHLNDILPALFAAGIEWQATDINPLSKNGTIIDLLSLTKALLNSADRIAWAALLRAPFIGLDNSDLHILLGEQQRQVTVKQAINNTDLCKCLSRYGQQRMATVRAILRAVELQRGRQSLRVQVHGVWMALGGPACVADSAEYLAVDDYLNLLEQHEQSGLLPSIKQFEAAVARLYAAPLVNDSCLQVMTIHKSKGLEFDTVILPALERRPRSDDKSLLMWREYLSAAGDNCLLMSPLSATGSSDAIYDYLRYEQDESRRLENTRLLYVAATRAIDTLYITFSQAGVYEPESVKAPSKQSLLNSIWASVKDEAIYSVHHEHGDDDQLMIAFDQVDQGSANFRLADDWRPPHWSFANPLADFYIKQSAEGDNNIPDFFEDHFPRQLGNIAHAILEHCVAAGVSYVDRLSDEQKVLWVRRLCHSEGVSKDRWGDVNVYIDNMMTNISNDPKARWLLSSQHKRSDVEYALLSCSADTVSKRVIDRSFVDEEGTRWIVDYKTSAPLHGEPLADFIAKELALYSPQLQQYQLLMQALNQDAGLDMPVKTALYFPAIPHWQEL</sequence>
<dbReference type="GO" id="GO:0003677">
    <property type="term" value="F:DNA binding"/>
    <property type="evidence" value="ECO:0007669"/>
    <property type="project" value="UniProtKB-KW"/>
</dbReference>
<evidence type="ECO:0000256" key="10">
    <source>
        <dbReference type="ARBA" id="ARBA00023235"/>
    </source>
</evidence>
<dbReference type="InterPro" id="IPR014016">
    <property type="entry name" value="UvrD-like_ATP-bd"/>
</dbReference>
<evidence type="ECO:0000259" key="16">
    <source>
        <dbReference type="PROSITE" id="PS51198"/>
    </source>
</evidence>